<feature type="compositionally biased region" description="Acidic residues" evidence="1">
    <location>
        <begin position="32"/>
        <end position="42"/>
    </location>
</feature>
<proteinExistence type="predicted"/>
<name>A0ABZ0ZQ92_9ACTN</name>
<evidence type="ECO:0000313" key="3">
    <source>
        <dbReference type="Proteomes" id="UP001327225"/>
    </source>
</evidence>
<protein>
    <submittedName>
        <fullName evidence="2">Uncharacterized protein</fullName>
    </submittedName>
</protein>
<feature type="region of interest" description="Disordered" evidence="1">
    <location>
        <begin position="1"/>
        <end position="42"/>
    </location>
</feature>
<reference evidence="3" key="1">
    <citation type="submission" date="2023-12" db="EMBL/GenBank/DDBJ databases">
        <title>Novel species in genus Nocardioides.</title>
        <authorList>
            <person name="Zhou H."/>
        </authorList>
    </citation>
    <scope>NUCLEOTIDE SEQUENCE [LARGE SCALE GENOMIC DNA]</scope>
    <source>
        <strain evidence="3">HM61</strain>
    </source>
</reference>
<dbReference type="RefSeq" id="WP_322454942.1">
    <property type="nucleotide sequence ID" value="NZ_CP141059.1"/>
</dbReference>
<organism evidence="2 3">
    <name type="scientific">Nocardioides bizhenqiangii</name>
    <dbReference type="NCBI Taxonomy" id="3095076"/>
    <lineage>
        <taxon>Bacteria</taxon>
        <taxon>Bacillati</taxon>
        <taxon>Actinomycetota</taxon>
        <taxon>Actinomycetes</taxon>
        <taxon>Propionibacteriales</taxon>
        <taxon>Nocardioidaceae</taxon>
        <taxon>Nocardioides</taxon>
    </lineage>
</organism>
<dbReference type="EMBL" id="CP141059">
    <property type="protein sequence ID" value="WQQ25934.1"/>
    <property type="molecule type" value="Genomic_DNA"/>
</dbReference>
<gene>
    <name evidence="2" type="ORF">SHK19_18445</name>
</gene>
<dbReference type="Proteomes" id="UP001327225">
    <property type="component" value="Chromosome"/>
</dbReference>
<evidence type="ECO:0000256" key="1">
    <source>
        <dbReference type="SAM" id="MobiDB-lite"/>
    </source>
</evidence>
<accession>A0ABZ0ZQ92</accession>
<sequence length="42" mass="4672">MTSGKPSPRPLTDPAEDPRDDPQTQIAPEPEAPLEEQDEEEQ</sequence>
<keyword evidence="3" id="KW-1185">Reference proteome</keyword>
<evidence type="ECO:0000313" key="2">
    <source>
        <dbReference type="EMBL" id="WQQ25934.1"/>
    </source>
</evidence>